<protein>
    <submittedName>
        <fullName evidence="1">Uncharacterized protein</fullName>
    </submittedName>
</protein>
<comment type="caution">
    <text evidence="1">The sequence shown here is derived from an EMBL/GenBank/DDBJ whole genome shotgun (WGS) entry which is preliminary data.</text>
</comment>
<name>A0A550CKN2_9AGAR</name>
<evidence type="ECO:0000313" key="1">
    <source>
        <dbReference type="EMBL" id="TRM65370.1"/>
    </source>
</evidence>
<dbReference type="AlphaFoldDB" id="A0A550CKN2"/>
<evidence type="ECO:0000313" key="2">
    <source>
        <dbReference type="Proteomes" id="UP000320762"/>
    </source>
</evidence>
<organism evidence="1 2">
    <name type="scientific">Schizophyllum amplum</name>
    <dbReference type="NCBI Taxonomy" id="97359"/>
    <lineage>
        <taxon>Eukaryota</taxon>
        <taxon>Fungi</taxon>
        <taxon>Dikarya</taxon>
        <taxon>Basidiomycota</taxon>
        <taxon>Agaricomycotina</taxon>
        <taxon>Agaricomycetes</taxon>
        <taxon>Agaricomycetidae</taxon>
        <taxon>Agaricales</taxon>
        <taxon>Schizophyllaceae</taxon>
        <taxon>Schizophyllum</taxon>
    </lineage>
</organism>
<gene>
    <name evidence="1" type="ORF">BD626DRAFT_217599</name>
</gene>
<reference evidence="1 2" key="1">
    <citation type="journal article" date="2019" name="New Phytol.">
        <title>Comparative genomics reveals unique wood-decay strategies and fruiting body development in the Schizophyllaceae.</title>
        <authorList>
            <person name="Almasi E."/>
            <person name="Sahu N."/>
            <person name="Krizsan K."/>
            <person name="Balint B."/>
            <person name="Kovacs G.M."/>
            <person name="Kiss B."/>
            <person name="Cseklye J."/>
            <person name="Drula E."/>
            <person name="Henrissat B."/>
            <person name="Nagy I."/>
            <person name="Chovatia M."/>
            <person name="Adam C."/>
            <person name="LaButti K."/>
            <person name="Lipzen A."/>
            <person name="Riley R."/>
            <person name="Grigoriev I.V."/>
            <person name="Nagy L.G."/>
        </authorList>
    </citation>
    <scope>NUCLEOTIDE SEQUENCE [LARGE SCALE GENOMIC DNA]</scope>
    <source>
        <strain evidence="1 2">NL-1724</strain>
    </source>
</reference>
<dbReference type="Proteomes" id="UP000320762">
    <property type="component" value="Unassembled WGS sequence"/>
</dbReference>
<dbReference type="EMBL" id="VDMD01000005">
    <property type="protein sequence ID" value="TRM65370.1"/>
    <property type="molecule type" value="Genomic_DNA"/>
</dbReference>
<sequence length="121" mass="13683">MRQLSSKEVMQPVAPPLHSLGIRVFEELAVSADAERKRCTVKKISSSHLCKTPRARFFSAATEHFRLYNSKHIPFALHIITMYEFVVLVDPCPFLCRRAGLCGCTARGHPCEPVKLVQSWT</sequence>
<proteinExistence type="predicted"/>
<accession>A0A550CKN2</accession>
<keyword evidence="2" id="KW-1185">Reference proteome</keyword>